<evidence type="ECO:0000313" key="1">
    <source>
        <dbReference type="EMBL" id="KAK9738946.1"/>
    </source>
</evidence>
<comment type="caution">
    <text evidence="1">The sequence shown here is derived from an EMBL/GenBank/DDBJ whole genome shotgun (WGS) entry which is preliminary data.</text>
</comment>
<evidence type="ECO:0008006" key="3">
    <source>
        <dbReference type="Google" id="ProtNLM"/>
    </source>
</evidence>
<sequence>MYYRDFCDALEVTYSALHAAHDLVVLLGDININLLEVTYSALHAAHDLVVLLGDININLLNGSSPDTAHFTHFLESFDLHQLITQPIRITATSLSLIDVIVDSDRLADDTSGVDVSVLADHNTVYCVLNINIDSVYPVHRISRNFSHMDNDCIRLPSFPGRKYFTFTILTVNGQ</sequence>
<dbReference type="SUPFAM" id="SSF56219">
    <property type="entry name" value="DNase I-like"/>
    <property type="match status" value="1"/>
</dbReference>
<reference evidence="1 2" key="1">
    <citation type="journal article" date="2024" name="BMC Genomics">
        <title>De novo assembly and annotation of Popillia japonica's genome with initial clues to its potential as an invasive pest.</title>
        <authorList>
            <person name="Cucini C."/>
            <person name="Boschi S."/>
            <person name="Funari R."/>
            <person name="Cardaioli E."/>
            <person name="Iannotti N."/>
            <person name="Marturano G."/>
            <person name="Paoli F."/>
            <person name="Bruttini M."/>
            <person name="Carapelli A."/>
            <person name="Frati F."/>
            <person name="Nardi F."/>
        </authorList>
    </citation>
    <scope>NUCLEOTIDE SEQUENCE [LARGE SCALE GENOMIC DNA]</scope>
    <source>
        <strain evidence="1">DMR45628</strain>
    </source>
</reference>
<keyword evidence="2" id="KW-1185">Reference proteome</keyword>
<dbReference type="InterPro" id="IPR036691">
    <property type="entry name" value="Endo/exonu/phosph_ase_sf"/>
</dbReference>
<name>A0AAW1LWZ0_POPJA</name>
<dbReference type="Proteomes" id="UP001458880">
    <property type="component" value="Unassembled WGS sequence"/>
</dbReference>
<accession>A0AAW1LWZ0</accession>
<gene>
    <name evidence="1" type="ORF">QE152_g9399</name>
</gene>
<organism evidence="1 2">
    <name type="scientific">Popillia japonica</name>
    <name type="common">Japanese beetle</name>
    <dbReference type="NCBI Taxonomy" id="7064"/>
    <lineage>
        <taxon>Eukaryota</taxon>
        <taxon>Metazoa</taxon>
        <taxon>Ecdysozoa</taxon>
        <taxon>Arthropoda</taxon>
        <taxon>Hexapoda</taxon>
        <taxon>Insecta</taxon>
        <taxon>Pterygota</taxon>
        <taxon>Neoptera</taxon>
        <taxon>Endopterygota</taxon>
        <taxon>Coleoptera</taxon>
        <taxon>Polyphaga</taxon>
        <taxon>Scarabaeiformia</taxon>
        <taxon>Scarabaeidae</taxon>
        <taxon>Rutelinae</taxon>
        <taxon>Popillia</taxon>
    </lineage>
</organism>
<dbReference type="AlphaFoldDB" id="A0AAW1LWZ0"/>
<protein>
    <recommendedName>
        <fullName evidence="3">Endonuclease/exonuclease/phosphatase domain-containing protein</fullName>
    </recommendedName>
</protein>
<evidence type="ECO:0000313" key="2">
    <source>
        <dbReference type="Proteomes" id="UP001458880"/>
    </source>
</evidence>
<dbReference type="EMBL" id="JASPKY010000080">
    <property type="protein sequence ID" value="KAK9738946.1"/>
    <property type="molecule type" value="Genomic_DNA"/>
</dbReference>
<proteinExistence type="predicted"/>